<dbReference type="GO" id="GO:0003724">
    <property type="term" value="F:RNA helicase activity"/>
    <property type="evidence" value="ECO:0007669"/>
    <property type="project" value="UniProtKB-EC"/>
</dbReference>
<dbReference type="Gene3D" id="3.40.50.300">
    <property type="entry name" value="P-loop containing nucleotide triphosphate hydrolases"/>
    <property type="match status" value="3"/>
</dbReference>
<keyword evidence="4" id="KW-0347">Helicase</keyword>
<dbReference type="GO" id="GO:0003723">
    <property type="term" value="F:RNA binding"/>
    <property type="evidence" value="ECO:0007669"/>
    <property type="project" value="TreeGrafter"/>
</dbReference>
<evidence type="ECO:0000259" key="9">
    <source>
        <dbReference type="SMART" id="SM00847"/>
    </source>
</evidence>
<dbReference type="InterPro" id="IPR001650">
    <property type="entry name" value="Helicase_C-like"/>
</dbReference>
<dbReference type="CDD" id="cd18791">
    <property type="entry name" value="SF2_C_RHA"/>
    <property type="match status" value="1"/>
</dbReference>
<dbReference type="Pfam" id="PF23362">
    <property type="entry name" value="DHX37_C"/>
    <property type="match status" value="1"/>
</dbReference>
<dbReference type="InterPro" id="IPR011709">
    <property type="entry name" value="DEAD-box_helicase_OB_fold"/>
</dbReference>
<dbReference type="Gene3D" id="1.20.120.1080">
    <property type="match status" value="1"/>
</dbReference>
<feature type="non-terminal residue" evidence="10">
    <location>
        <position position="1"/>
    </location>
</feature>
<dbReference type="Proteomes" id="UP000428333">
    <property type="component" value="Linkage Group LG02"/>
</dbReference>
<sequence>MWLNKTCSFPAFGSGKDGGDSNAIILPGKRRNKTKGKSQVHEQLRTKKNLKLTKCQKRKLNNIEEEKEKALLLSKSIKTLEKYKIQDDAYSLMWSSRNLSQDVYEEQQRKVFSGQRISPENRISPRNCNYHLLKADRDCGLCWPSYKKVLSIHKGLPPGGILVFVTGQREVQYLCRMLRKASKDIVGDSLKINLEKEVSTVLAENDIEENDTSEVSEAFEMHGNSRHNQTDRFSSYDEDHDDLDDIESDFSDDLGTDSDFEGADDVELLNQKTENRNDLSEFFGEEGSLASLKASFEAWGGVGLCAGAMCVLPLYANLCESAQRCVFKEIKEGERLVVIATNVAETSLTIKVQWISKASAAQRAGRAGRTGPGCCYRLYSSAAFNNIFPDFSIAEILREPVDGVVLLLKSMGVPERCLTTLEALDSKGRLTSLGKAMAQYPMSPRHSRMLLTVIQIMSKVKRSDRANLVLGYAVAAAASLSSSNPFVMQFEGGDTDTDGLNQDVEYGSGDSKKTRDKEENSDVLTVAYALPCFELSRSQVEFCKEHALLLKTIRKTCLEGSSDKHPLRLEEEELLGKAICASWADRVAKHIERVSASEEDRKVHATRYQACMVRETVFLQRRSSVSRLAPEFLVYNELQYTKRPYIHSATSVKADWLVKYAKSLCCFSAPLADPKPYYNPELDQIFSWVVPTFGPHRWQLPLHGLPITKDPHRVAVFAAALLEGHVLPCLISVGKFRAASPASILRPEASGQRRAGNLLNKLKTRLRIIDSCTMLREAWDENPRELHSEILDWFQVGFRDQFEYLWAKMHHEVLLDPEERFPKRIRRARKKK</sequence>
<organism evidence="10 11">
    <name type="scientific">Rhododendron williamsianum</name>
    <dbReference type="NCBI Taxonomy" id="262921"/>
    <lineage>
        <taxon>Eukaryota</taxon>
        <taxon>Viridiplantae</taxon>
        <taxon>Streptophyta</taxon>
        <taxon>Embryophyta</taxon>
        <taxon>Tracheophyta</taxon>
        <taxon>Spermatophyta</taxon>
        <taxon>Magnoliopsida</taxon>
        <taxon>eudicotyledons</taxon>
        <taxon>Gunneridae</taxon>
        <taxon>Pentapetalae</taxon>
        <taxon>asterids</taxon>
        <taxon>Ericales</taxon>
        <taxon>Ericaceae</taxon>
        <taxon>Ericoideae</taxon>
        <taxon>Rhodoreae</taxon>
        <taxon>Rhododendron</taxon>
    </lineage>
</organism>
<dbReference type="OrthoDB" id="1733745at2759"/>
<keyword evidence="11" id="KW-1185">Reference proteome</keyword>
<dbReference type="EMBL" id="QEFC01000264">
    <property type="protein sequence ID" value="KAE9465386.1"/>
    <property type="molecule type" value="Genomic_DNA"/>
</dbReference>
<dbReference type="SUPFAM" id="SSF52540">
    <property type="entry name" value="P-loop containing nucleoside triphosphate hydrolases"/>
    <property type="match status" value="1"/>
</dbReference>
<dbReference type="GO" id="GO:0016787">
    <property type="term" value="F:hydrolase activity"/>
    <property type="evidence" value="ECO:0007669"/>
    <property type="project" value="UniProtKB-KW"/>
</dbReference>
<keyword evidence="2" id="KW-0547">Nucleotide-binding</keyword>
<name>A0A6A4LWG3_9ERIC</name>
<feature type="domain" description="Helicase C-terminal" evidence="8">
    <location>
        <begin position="277"/>
        <end position="371"/>
    </location>
</feature>
<evidence type="ECO:0000256" key="5">
    <source>
        <dbReference type="ARBA" id="ARBA00022840"/>
    </source>
</evidence>
<feature type="region of interest" description="Disordered" evidence="7">
    <location>
        <begin position="494"/>
        <end position="518"/>
    </location>
</feature>
<keyword evidence="5" id="KW-0067">ATP-binding</keyword>
<feature type="domain" description="Helicase-associated" evidence="9">
    <location>
        <begin position="413"/>
        <end position="527"/>
    </location>
</feature>
<evidence type="ECO:0000313" key="11">
    <source>
        <dbReference type="Proteomes" id="UP000428333"/>
    </source>
</evidence>
<evidence type="ECO:0000256" key="1">
    <source>
        <dbReference type="ARBA" id="ARBA00012552"/>
    </source>
</evidence>
<dbReference type="PANTHER" id="PTHR18934:SF99">
    <property type="entry name" value="ATP-DEPENDENT RNA HELICASE DHX37-RELATED"/>
    <property type="match status" value="1"/>
</dbReference>
<evidence type="ECO:0000256" key="3">
    <source>
        <dbReference type="ARBA" id="ARBA00022801"/>
    </source>
</evidence>
<dbReference type="GO" id="GO:0000462">
    <property type="term" value="P:maturation of SSU-rRNA from tricistronic rRNA transcript (SSU-rRNA, 5.8S rRNA, LSU-rRNA)"/>
    <property type="evidence" value="ECO:0007669"/>
    <property type="project" value="TreeGrafter"/>
</dbReference>
<reference evidence="10 11" key="1">
    <citation type="journal article" date="2019" name="Genome Biol. Evol.">
        <title>The Rhododendron genome and chromosomal organization provide insight into shared whole-genome duplications across the heath family (Ericaceae).</title>
        <authorList>
            <person name="Soza V.L."/>
            <person name="Lindsley D."/>
            <person name="Waalkes A."/>
            <person name="Ramage E."/>
            <person name="Patwardhan R.P."/>
            <person name="Burton J.N."/>
            <person name="Adey A."/>
            <person name="Kumar A."/>
            <person name="Qiu R."/>
            <person name="Shendure J."/>
            <person name="Hall B."/>
        </authorList>
    </citation>
    <scope>NUCLEOTIDE SEQUENCE [LARGE SCALE GENOMIC DNA]</scope>
    <source>
        <strain evidence="10">RSF 1966-606</strain>
    </source>
</reference>
<dbReference type="AlphaFoldDB" id="A0A6A4LWG3"/>
<dbReference type="GO" id="GO:0005524">
    <property type="term" value="F:ATP binding"/>
    <property type="evidence" value="ECO:0007669"/>
    <property type="project" value="UniProtKB-KW"/>
</dbReference>
<dbReference type="InterPro" id="IPR056371">
    <property type="entry name" value="DHX37-like_C"/>
</dbReference>
<dbReference type="Pfam" id="PF04408">
    <property type="entry name" value="WHD_HA2"/>
    <property type="match status" value="1"/>
</dbReference>
<evidence type="ECO:0000256" key="7">
    <source>
        <dbReference type="SAM" id="MobiDB-lite"/>
    </source>
</evidence>
<dbReference type="InterPro" id="IPR007502">
    <property type="entry name" value="Helicase-assoc_dom"/>
</dbReference>
<comment type="catalytic activity">
    <reaction evidence="6">
        <text>ATP + H2O = ADP + phosphate + H(+)</text>
        <dbReference type="Rhea" id="RHEA:13065"/>
        <dbReference type="ChEBI" id="CHEBI:15377"/>
        <dbReference type="ChEBI" id="CHEBI:15378"/>
        <dbReference type="ChEBI" id="CHEBI:30616"/>
        <dbReference type="ChEBI" id="CHEBI:43474"/>
        <dbReference type="ChEBI" id="CHEBI:456216"/>
        <dbReference type="EC" id="3.6.4.13"/>
    </reaction>
</comment>
<comment type="caution">
    <text evidence="10">The sequence shown here is derived from an EMBL/GenBank/DDBJ whole genome shotgun (WGS) entry which is preliminary data.</text>
</comment>
<dbReference type="InterPro" id="IPR027417">
    <property type="entry name" value="P-loop_NTPase"/>
</dbReference>
<accession>A0A6A4LWG3</accession>
<evidence type="ECO:0000259" key="8">
    <source>
        <dbReference type="SMART" id="SM00490"/>
    </source>
</evidence>
<evidence type="ECO:0000256" key="2">
    <source>
        <dbReference type="ARBA" id="ARBA00022741"/>
    </source>
</evidence>
<evidence type="ECO:0000313" key="10">
    <source>
        <dbReference type="EMBL" id="KAE9465386.1"/>
    </source>
</evidence>
<evidence type="ECO:0000256" key="4">
    <source>
        <dbReference type="ARBA" id="ARBA00022806"/>
    </source>
</evidence>
<gene>
    <name evidence="10" type="ORF">C3L33_02709</name>
</gene>
<evidence type="ECO:0000256" key="6">
    <source>
        <dbReference type="ARBA" id="ARBA00047984"/>
    </source>
</evidence>
<dbReference type="PANTHER" id="PTHR18934">
    <property type="entry name" value="ATP-DEPENDENT RNA HELICASE"/>
    <property type="match status" value="1"/>
</dbReference>
<dbReference type="GO" id="GO:0005730">
    <property type="term" value="C:nucleolus"/>
    <property type="evidence" value="ECO:0007669"/>
    <property type="project" value="TreeGrafter"/>
</dbReference>
<dbReference type="Pfam" id="PF21010">
    <property type="entry name" value="HA2_C"/>
    <property type="match status" value="1"/>
</dbReference>
<dbReference type="EC" id="3.6.4.13" evidence="1"/>
<proteinExistence type="predicted"/>
<dbReference type="InterPro" id="IPR048333">
    <property type="entry name" value="HA2_WH"/>
</dbReference>
<dbReference type="SMART" id="SM00490">
    <property type="entry name" value="HELICc"/>
    <property type="match status" value="1"/>
</dbReference>
<protein>
    <recommendedName>
        <fullName evidence="1">RNA helicase</fullName>
        <ecNumber evidence="1">3.6.4.13</ecNumber>
    </recommendedName>
</protein>
<keyword evidence="3" id="KW-0378">Hydrolase</keyword>
<dbReference type="Pfam" id="PF07717">
    <property type="entry name" value="OB_NTP_bind"/>
    <property type="match status" value="1"/>
</dbReference>
<dbReference type="SMART" id="SM00847">
    <property type="entry name" value="HA2"/>
    <property type="match status" value="1"/>
</dbReference>